<dbReference type="SMART" id="SM00360">
    <property type="entry name" value="RRM"/>
    <property type="match status" value="1"/>
</dbReference>
<proteinExistence type="predicted"/>
<dbReference type="AlphaFoldDB" id="A0AAN9UJA2"/>
<evidence type="ECO:0000256" key="2">
    <source>
        <dbReference type="PROSITE-ProRule" id="PRU00176"/>
    </source>
</evidence>
<feature type="compositionally biased region" description="Basic and acidic residues" evidence="3">
    <location>
        <begin position="43"/>
        <end position="55"/>
    </location>
</feature>
<name>A0AAN9UJA2_9PEZI</name>
<dbReference type="InterPro" id="IPR012677">
    <property type="entry name" value="Nucleotide-bd_a/b_plait_sf"/>
</dbReference>
<keyword evidence="1 2" id="KW-0694">RNA-binding</keyword>
<sequence>MSERAADLGVAAAKVAKAVSGDENQEVTILAMASERSAPGADRANHEGDETETRPDLNGTKIRVENLHYDLTKEDLEELFSQMGPLLKLDILYDRAGRSTGTAFVTYESYHDARAAIKDFDGANANGQPIRLSIVPPHRQRNPFDSAVVPGRPLAERVTLPPGGTARSHRTGTWRTRRLAKVSIVMYPVDGTTVPAARCEAGAATADVVPAHDVAVLEGRGERGPEEMAEKELEEMGTQEELDAEMDNYFGGGGGGGDDQTATNGNGPAVTGQVAEEDIDMIE</sequence>
<feature type="compositionally biased region" description="Acidic residues" evidence="3">
    <location>
        <begin position="234"/>
        <end position="246"/>
    </location>
</feature>
<reference evidence="5 6" key="1">
    <citation type="journal article" date="2023" name="PLoS ONE">
        <title>Cytospora paraplurivora sp. nov. isolated from orchards with fruit tree decline syndrome in Ontario, Canada.</title>
        <authorList>
            <person name="Ilyukhin E."/>
            <person name="Nguyen H.D.T."/>
            <person name="Castle A.J."/>
            <person name="Ellouze W."/>
        </authorList>
    </citation>
    <scope>NUCLEOTIDE SEQUENCE [LARGE SCALE GENOMIC DNA]</scope>
    <source>
        <strain evidence="5 6">FDS-564</strain>
    </source>
</reference>
<dbReference type="SUPFAM" id="SSF54928">
    <property type="entry name" value="RNA-binding domain, RBD"/>
    <property type="match status" value="1"/>
</dbReference>
<dbReference type="CDD" id="cd12418">
    <property type="entry name" value="RRM_Aly_REF_like"/>
    <property type="match status" value="1"/>
</dbReference>
<feature type="region of interest" description="Disordered" evidence="3">
    <location>
        <begin position="34"/>
        <end position="58"/>
    </location>
</feature>
<organism evidence="5 6">
    <name type="scientific">Cytospora paraplurivora</name>
    <dbReference type="NCBI Taxonomy" id="2898453"/>
    <lineage>
        <taxon>Eukaryota</taxon>
        <taxon>Fungi</taxon>
        <taxon>Dikarya</taxon>
        <taxon>Ascomycota</taxon>
        <taxon>Pezizomycotina</taxon>
        <taxon>Sordariomycetes</taxon>
        <taxon>Sordariomycetidae</taxon>
        <taxon>Diaporthales</taxon>
        <taxon>Cytosporaceae</taxon>
        <taxon>Cytospora</taxon>
    </lineage>
</organism>
<evidence type="ECO:0000313" key="6">
    <source>
        <dbReference type="Proteomes" id="UP001320245"/>
    </source>
</evidence>
<dbReference type="GO" id="GO:0003729">
    <property type="term" value="F:mRNA binding"/>
    <property type="evidence" value="ECO:0007669"/>
    <property type="project" value="TreeGrafter"/>
</dbReference>
<protein>
    <recommendedName>
        <fullName evidence="4">RRM domain-containing protein</fullName>
    </recommendedName>
</protein>
<evidence type="ECO:0000256" key="3">
    <source>
        <dbReference type="SAM" id="MobiDB-lite"/>
    </source>
</evidence>
<feature type="domain" description="RRM" evidence="4">
    <location>
        <begin position="60"/>
        <end position="137"/>
    </location>
</feature>
<dbReference type="GO" id="GO:0005634">
    <property type="term" value="C:nucleus"/>
    <property type="evidence" value="ECO:0007669"/>
    <property type="project" value="TreeGrafter"/>
</dbReference>
<gene>
    <name evidence="5" type="ORF">SLS53_002769</name>
</gene>
<accession>A0AAN9UJA2</accession>
<dbReference type="Gene3D" id="3.30.70.330">
    <property type="match status" value="1"/>
</dbReference>
<evidence type="ECO:0000313" key="5">
    <source>
        <dbReference type="EMBL" id="KAK7745274.1"/>
    </source>
</evidence>
<dbReference type="InterPro" id="IPR035979">
    <property type="entry name" value="RBD_domain_sf"/>
</dbReference>
<dbReference type="PANTHER" id="PTHR19965">
    <property type="entry name" value="RNA AND EXPORT FACTOR BINDING PROTEIN"/>
    <property type="match status" value="1"/>
</dbReference>
<keyword evidence="6" id="KW-1185">Reference proteome</keyword>
<dbReference type="Pfam" id="PF00076">
    <property type="entry name" value="RRM_1"/>
    <property type="match status" value="1"/>
</dbReference>
<dbReference type="PANTHER" id="PTHR19965:SF82">
    <property type="entry name" value="THO COMPLEX SUBUNIT 4"/>
    <property type="match status" value="1"/>
</dbReference>
<dbReference type="EMBL" id="JAJSPL020000008">
    <property type="protein sequence ID" value="KAK7745274.1"/>
    <property type="molecule type" value="Genomic_DNA"/>
</dbReference>
<dbReference type="PROSITE" id="PS50102">
    <property type="entry name" value="RRM"/>
    <property type="match status" value="1"/>
</dbReference>
<evidence type="ECO:0000259" key="4">
    <source>
        <dbReference type="PROSITE" id="PS50102"/>
    </source>
</evidence>
<dbReference type="Proteomes" id="UP001320245">
    <property type="component" value="Unassembled WGS sequence"/>
</dbReference>
<comment type="caution">
    <text evidence="5">The sequence shown here is derived from an EMBL/GenBank/DDBJ whole genome shotgun (WGS) entry which is preliminary data.</text>
</comment>
<evidence type="ECO:0000256" key="1">
    <source>
        <dbReference type="ARBA" id="ARBA00022884"/>
    </source>
</evidence>
<dbReference type="InterPro" id="IPR000504">
    <property type="entry name" value="RRM_dom"/>
</dbReference>
<feature type="region of interest" description="Disordered" evidence="3">
    <location>
        <begin position="234"/>
        <end position="283"/>
    </location>
</feature>
<dbReference type="InterPro" id="IPR051229">
    <property type="entry name" value="ALYREF_mRNA_export"/>
</dbReference>